<dbReference type="CDD" id="cd07377">
    <property type="entry name" value="WHTH_GntR"/>
    <property type="match status" value="1"/>
</dbReference>
<keyword evidence="3" id="KW-0804">Transcription</keyword>
<reference evidence="5 6" key="1">
    <citation type="journal article" date="2019" name="Int. J. Syst. Evol. Microbiol.">
        <title>The Global Catalogue of Microorganisms (GCM) 10K type strain sequencing project: providing services to taxonomists for standard genome sequencing and annotation.</title>
        <authorList>
            <consortium name="The Broad Institute Genomics Platform"/>
            <consortium name="The Broad Institute Genome Sequencing Center for Infectious Disease"/>
            <person name="Wu L."/>
            <person name="Ma J."/>
        </authorList>
    </citation>
    <scope>NUCLEOTIDE SEQUENCE [LARGE SCALE GENOMIC DNA]</scope>
    <source>
        <strain evidence="5 6">JCM 14046</strain>
    </source>
</reference>
<dbReference type="SMART" id="SM00345">
    <property type="entry name" value="HTH_GNTR"/>
    <property type="match status" value="1"/>
</dbReference>
<keyword evidence="6" id="KW-1185">Reference proteome</keyword>
<dbReference type="InterPro" id="IPR036388">
    <property type="entry name" value="WH-like_DNA-bd_sf"/>
</dbReference>
<dbReference type="PANTHER" id="PTHR43537">
    <property type="entry name" value="TRANSCRIPTIONAL REGULATOR, GNTR FAMILY"/>
    <property type="match status" value="1"/>
</dbReference>
<dbReference type="PROSITE" id="PS50949">
    <property type="entry name" value="HTH_GNTR"/>
    <property type="match status" value="1"/>
</dbReference>
<dbReference type="Gene3D" id="1.10.10.10">
    <property type="entry name" value="Winged helix-like DNA-binding domain superfamily/Winged helix DNA-binding domain"/>
    <property type="match status" value="1"/>
</dbReference>
<accession>A0ABN2P066</accession>
<sequence>MDDVRRLGARTRSAVFAPIGDVGRAAGVERRLAEAIRSGILTDGERLPSESDLATRLGVATVTAREALVGLRSRGLVTTVRGRGGGSFVVGPRHDDDAELRRWLGSMTRVELVDRGTLYSANLAGCAELAAERAVPDDVRELRAVLATVDDDPGGRAPVDVGAWRHVDIELHLALAALTASARLSRAMMRLEADFGVLLRLPFGSDAHRTRVRRHQVAVVDAVETGDAEAARARIRRRVREALEDLAELGAAVS</sequence>
<evidence type="ECO:0000256" key="1">
    <source>
        <dbReference type="ARBA" id="ARBA00023015"/>
    </source>
</evidence>
<keyword evidence="1" id="KW-0805">Transcription regulation</keyword>
<dbReference type="SMART" id="SM00895">
    <property type="entry name" value="FCD"/>
    <property type="match status" value="1"/>
</dbReference>
<dbReference type="Proteomes" id="UP001501612">
    <property type="component" value="Unassembled WGS sequence"/>
</dbReference>
<dbReference type="SUPFAM" id="SSF46785">
    <property type="entry name" value="Winged helix' DNA-binding domain"/>
    <property type="match status" value="1"/>
</dbReference>
<dbReference type="InterPro" id="IPR011711">
    <property type="entry name" value="GntR_C"/>
</dbReference>
<evidence type="ECO:0000313" key="5">
    <source>
        <dbReference type="EMBL" id="GAA1908615.1"/>
    </source>
</evidence>
<proteinExistence type="predicted"/>
<dbReference type="SUPFAM" id="SSF48008">
    <property type="entry name" value="GntR ligand-binding domain-like"/>
    <property type="match status" value="1"/>
</dbReference>
<dbReference type="EMBL" id="BAAAMY010000002">
    <property type="protein sequence ID" value="GAA1908615.1"/>
    <property type="molecule type" value="Genomic_DNA"/>
</dbReference>
<name>A0ABN2P066_9ACTN</name>
<dbReference type="Pfam" id="PF07729">
    <property type="entry name" value="FCD"/>
    <property type="match status" value="1"/>
</dbReference>
<feature type="domain" description="HTH gntR-type" evidence="4">
    <location>
        <begin position="22"/>
        <end position="92"/>
    </location>
</feature>
<dbReference type="InterPro" id="IPR008920">
    <property type="entry name" value="TF_FadR/GntR_C"/>
</dbReference>
<organism evidence="5 6">
    <name type="scientific">Nocardioides lentus</name>
    <dbReference type="NCBI Taxonomy" id="338077"/>
    <lineage>
        <taxon>Bacteria</taxon>
        <taxon>Bacillati</taxon>
        <taxon>Actinomycetota</taxon>
        <taxon>Actinomycetes</taxon>
        <taxon>Propionibacteriales</taxon>
        <taxon>Nocardioidaceae</taxon>
        <taxon>Nocardioides</taxon>
    </lineage>
</organism>
<dbReference type="Pfam" id="PF00392">
    <property type="entry name" value="GntR"/>
    <property type="match status" value="1"/>
</dbReference>
<protein>
    <submittedName>
        <fullName evidence="5">FCD domain-containing protein</fullName>
    </submittedName>
</protein>
<keyword evidence="2" id="KW-0238">DNA-binding</keyword>
<dbReference type="PRINTS" id="PR00035">
    <property type="entry name" value="HTHGNTR"/>
</dbReference>
<dbReference type="RefSeq" id="WP_344003817.1">
    <property type="nucleotide sequence ID" value="NZ_BAAAMY010000002.1"/>
</dbReference>
<evidence type="ECO:0000259" key="4">
    <source>
        <dbReference type="PROSITE" id="PS50949"/>
    </source>
</evidence>
<dbReference type="Gene3D" id="1.20.120.530">
    <property type="entry name" value="GntR ligand-binding domain-like"/>
    <property type="match status" value="1"/>
</dbReference>
<comment type="caution">
    <text evidence="5">The sequence shown here is derived from an EMBL/GenBank/DDBJ whole genome shotgun (WGS) entry which is preliminary data.</text>
</comment>
<evidence type="ECO:0000256" key="2">
    <source>
        <dbReference type="ARBA" id="ARBA00023125"/>
    </source>
</evidence>
<dbReference type="InterPro" id="IPR036390">
    <property type="entry name" value="WH_DNA-bd_sf"/>
</dbReference>
<dbReference type="PANTHER" id="PTHR43537:SF24">
    <property type="entry name" value="GLUCONATE OPERON TRANSCRIPTIONAL REPRESSOR"/>
    <property type="match status" value="1"/>
</dbReference>
<evidence type="ECO:0000313" key="6">
    <source>
        <dbReference type="Proteomes" id="UP001501612"/>
    </source>
</evidence>
<dbReference type="InterPro" id="IPR000524">
    <property type="entry name" value="Tscrpt_reg_HTH_GntR"/>
</dbReference>
<evidence type="ECO:0000256" key="3">
    <source>
        <dbReference type="ARBA" id="ARBA00023163"/>
    </source>
</evidence>
<gene>
    <name evidence="5" type="ORF">GCM10009737_07060</name>
</gene>